<gene>
    <name evidence="2" type="ORF">AXF13_13180</name>
</gene>
<dbReference type="PANTHER" id="PTHR33336:SF15">
    <property type="entry name" value="ABM DOMAIN-CONTAINING PROTEIN"/>
    <property type="match status" value="1"/>
</dbReference>
<evidence type="ECO:0000313" key="2">
    <source>
        <dbReference type="EMBL" id="AMD91001.1"/>
    </source>
</evidence>
<dbReference type="Pfam" id="PF03992">
    <property type="entry name" value="ABM"/>
    <property type="match status" value="1"/>
</dbReference>
<dbReference type="InterPro" id="IPR011008">
    <property type="entry name" value="Dimeric_a/b-barrel"/>
</dbReference>
<dbReference type="InterPro" id="IPR007138">
    <property type="entry name" value="ABM_dom"/>
</dbReference>
<keyword evidence="3" id="KW-1185">Reference proteome</keyword>
<proteinExistence type="predicted"/>
<dbReference type="Proteomes" id="UP000069241">
    <property type="component" value="Chromosome"/>
</dbReference>
<reference evidence="3" key="1">
    <citation type="submission" date="2016-02" db="EMBL/GenBank/DDBJ databases">
        <authorList>
            <person name="Holder M.E."/>
            <person name="Ajami N.J."/>
            <person name="Petrosino J.F."/>
        </authorList>
    </citation>
    <scope>NUCLEOTIDE SEQUENCE [LARGE SCALE GENOMIC DNA]</scope>
    <source>
        <strain evidence="3">CCUG 45958</strain>
    </source>
</reference>
<evidence type="ECO:0000259" key="1">
    <source>
        <dbReference type="PROSITE" id="PS51725"/>
    </source>
</evidence>
<dbReference type="SUPFAM" id="SSF54909">
    <property type="entry name" value="Dimeric alpha+beta barrel"/>
    <property type="match status" value="1"/>
</dbReference>
<evidence type="ECO:0000313" key="3">
    <source>
        <dbReference type="Proteomes" id="UP000069241"/>
    </source>
</evidence>
<accession>A0A0X8JLP9</accession>
<dbReference type="Gene3D" id="3.30.70.100">
    <property type="match status" value="1"/>
</dbReference>
<protein>
    <submittedName>
        <fullName evidence="2">Antibiotic biosynthesis monooxygenase</fullName>
    </submittedName>
</protein>
<organism evidence="2 3">
    <name type="scientific">Desulfovibrio fairfieldensis</name>
    <dbReference type="NCBI Taxonomy" id="44742"/>
    <lineage>
        <taxon>Bacteria</taxon>
        <taxon>Pseudomonadati</taxon>
        <taxon>Thermodesulfobacteriota</taxon>
        <taxon>Desulfovibrionia</taxon>
        <taxon>Desulfovibrionales</taxon>
        <taxon>Desulfovibrionaceae</taxon>
        <taxon>Desulfovibrio</taxon>
    </lineage>
</organism>
<dbReference type="STRING" id="44742.AXF13_13180"/>
<dbReference type="RefSeq" id="WP_062253928.1">
    <property type="nucleotide sequence ID" value="NZ_CP014229.1"/>
</dbReference>
<keyword evidence="2" id="KW-0503">Monooxygenase</keyword>
<dbReference type="AlphaFoldDB" id="A0A0X8JLP9"/>
<dbReference type="KEGG" id="dfi:AXF13_13180"/>
<dbReference type="PROSITE" id="PS51725">
    <property type="entry name" value="ABM"/>
    <property type="match status" value="1"/>
</dbReference>
<sequence length="96" mass="10975">MNEIRIVAELEVMPEHREAMLPAFRAMVEASRAESGNLAYDLTEDLENPCRFFILEAWASAEAIAEHNVSAHFKAFGELQKDKLRRKAVVKLKQVF</sequence>
<dbReference type="GO" id="GO:0004497">
    <property type="term" value="F:monooxygenase activity"/>
    <property type="evidence" value="ECO:0007669"/>
    <property type="project" value="UniProtKB-KW"/>
</dbReference>
<dbReference type="InterPro" id="IPR050744">
    <property type="entry name" value="AI-2_Isomerase_LsrG"/>
</dbReference>
<name>A0A0X8JLP9_9BACT</name>
<dbReference type="EMBL" id="CP014229">
    <property type="protein sequence ID" value="AMD91001.1"/>
    <property type="molecule type" value="Genomic_DNA"/>
</dbReference>
<dbReference type="PANTHER" id="PTHR33336">
    <property type="entry name" value="QUINOL MONOOXYGENASE YGIN-RELATED"/>
    <property type="match status" value="1"/>
</dbReference>
<feature type="domain" description="ABM" evidence="1">
    <location>
        <begin position="4"/>
        <end position="92"/>
    </location>
</feature>
<keyword evidence="2" id="KW-0560">Oxidoreductase</keyword>